<dbReference type="InterPro" id="IPR007577">
    <property type="entry name" value="GlycoTrfase_DXD_sugar-bd_CS"/>
</dbReference>
<keyword evidence="3" id="KW-1185">Reference proteome</keyword>
<feature type="transmembrane region" description="Helical" evidence="1">
    <location>
        <begin position="21"/>
        <end position="43"/>
    </location>
</feature>
<dbReference type="Proteomes" id="UP001054902">
    <property type="component" value="Unassembled WGS sequence"/>
</dbReference>
<dbReference type="SUPFAM" id="SSF53448">
    <property type="entry name" value="Nucleotide-diphospho-sugar transferases"/>
    <property type="match status" value="1"/>
</dbReference>
<dbReference type="AlphaFoldDB" id="A0AAD3D4K7"/>
<reference evidence="2 3" key="1">
    <citation type="journal article" date="2021" name="Sci. Rep.">
        <title>The genome of the diatom Chaetoceros tenuissimus carries an ancient integrated fragment of an extant virus.</title>
        <authorList>
            <person name="Hongo Y."/>
            <person name="Kimura K."/>
            <person name="Takaki Y."/>
            <person name="Yoshida Y."/>
            <person name="Baba S."/>
            <person name="Kobayashi G."/>
            <person name="Nagasaki K."/>
            <person name="Hano T."/>
            <person name="Tomaru Y."/>
        </authorList>
    </citation>
    <scope>NUCLEOTIDE SEQUENCE [LARGE SCALE GENOMIC DNA]</scope>
    <source>
        <strain evidence="2 3">NIES-3715</strain>
    </source>
</reference>
<name>A0AAD3D4K7_9STRA</name>
<sequence>MKINYTKLTAYNDNVKKQRKFLKFCLGIMMYIIVIGTFSSLSFSENKKKNAENPYKAKSGTNQIPELFAIWTYPTPPPLDDLSPDEKLICSYSPCVPLHQKIDFYPDPFMLNLSHFLGISSNFDEFIQHHVWYKFLHGDHFPHHVQSVTMISILKSKYNACVRILGNAKHDLVCSKDVKLYQNYNPTDATAVPPFSIHYKELPDKYGILEYNSHVLQQGYANVEDEMASLASLQYLPYLTDLIDTQYGVPTFEGMYFMNGWHGKDAAFPPHSKAKVVMTSMHVDDNTKHLVKEHVEYFKIYNRDHGPVGSVDGLTDQVFRENDIESYFSSVLTMTLNFPEPKVRNQVIIVDWDEGAKYDNKIPQDILDRAHYVRTKLDKEELDSQSRFKYAYDVMRAIAQAKVVICFKAQTAYLAMANGASVILVGDLYSLDGRLHGSAHMFHRQKTGPDTIWNWPDINIEDIGPNPGVHVMDRYRASFVQHLKEINMLHYDSANLFGMLPLKRLGKNLPSESKYPTHDFFQLVVTTAPETITHNIMRTIEAIYFFHPNAKVVVHTNTIPSRDSKFDIFKETGYNFEIAPYDFEEIFKHAQFLTHEIGQSFIQKLPELKKNQHWYTHEADLVKMFMLERYGGVAMDIDAHLIQALPKSFENLAAWKTSQTKMVGTSIMTFNPQNHFLQIVLEDAMNIAVSNYDRNLYHIFGQDLITEHYLTKQIGSPDFKVLSHVTFHPYDNELDCFKKSSDEYDPVDEARTFSVHMNGVEDNGSLMYLNPGSKCDDIQKGTCIFCASLAPYVKDKKKTIYTKPK</sequence>
<dbReference type="Gene3D" id="3.90.550.20">
    <property type="match status" value="1"/>
</dbReference>
<organism evidence="2 3">
    <name type="scientific">Chaetoceros tenuissimus</name>
    <dbReference type="NCBI Taxonomy" id="426638"/>
    <lineage>
        <taxon>Eukaryota</taxon>
        <taxon>Sar</taxon>
        <taxon>Stramenopiles</taxon>
        <taxon>Ochrophyta</taxon>
        <taxon>Bacillariophyta</taxon>
        <taxon>Coscinodiscophyceae</taxon>
        <taxon>Chaetocerotophycidae</taxon>
        <taxon>Chaetocerotales</taxon>
        <taxon>Chaetocerotaceae</taxon>
        <taxon>Chaetoceros</taxon>
    </lineage>
</organism>
<comment type="caution">
    <text evidence="2">The sequence shown here is derived from an EMBL/GenBank/DDBJ whole genome shotgun (WGS) entry which is preliminary data.</text>
</comment>
<evidence type="ECO:0000256" key="1">
    <source>
        <dbReference type="SAM" id="Phobius"/>
    </source>
</evidence>
<dbReference type="InterPro" id="IPR044789">
    <property type="entry name" value="Put_A1-4-GlycosylTfrase_plant"/>
</dbReference>
<keyword evidence="1" id="KW-1133">Transmembrane helix</keyword>
<dbReference type="PANTHER" id="PTHR47213">
    <property type="entry name" value="OS07G0567300 PROTEIN"/>
    <property type="match status" value="1"/>
</dbReference>
<evidence type="ECO:0008006" key="4">
    <source>
        <dbReference type="Google" id="ProtNLM"/>
    </source>
</evidence>
<dbReference type="Pfam" id="PF04488">
    <property type="entry name" value="Gly_transf_sug"/>
    <property type="match status" value="1"/>
</dbReference>
<keyword evidence="1" id="KW-0472">Membrane</keyword>
<gene>
    <name evidence="2" type="ORF">CTEN210_14253</name>
</gene>
<keyword evidence="1" id="KW-0812">Transmembrane</keyword>
<protein>
    <recommendedName>
        <fullName evidence="4">Alpha 1,4-glycosyltransferase domain-containing protein</fullName>
    </recommendedName>
</protein>
<proteinExistence type="predicted"/>
<dbReference type="InterPro" id="IPR029044">
    <property type="entry name" value="Nucleotide-diphossugar_trans"/>
</dbReference>
<evidence type="ECO:0000313" key="3">
    <source>
        <dbReference type="Proteomes" id="UP001054902"/>
    </source>
</evidence>
<accession>A0AAD3D4K7</accession>
<dbReference type="EMBL" id="BLLK01000058">
    <property type="protein sequence ID" value="GFH57777.1"/>
    <property type="molecule type" value="Genomic_DNA"/>
</dbReference>
<dbReference type="PANTHER" id="PTHR47213:SF1">
    <property type="entry name" value="OS07G0567300 PROTEIN"/>
    <property type="match status" value="1"/>
</dbReference>
<evidence type="ECO:0000313" key="2">
    <source>
        <dbReference type="EMBL" id="GFH57777.1"/>
    </source>
</evidence>